<evidence type="ECO:0000313" key="4">
    <source>
        <dbReference type="Proteomes" id="UP000249590"/>
    </source>
</evidence>
<evidence type="ECO:0000259" key="2">
    <source>
        <dbReference type="Pfam" id="PF03372"/>
    </source>
</evidence>
<feature type="signal peptide" evidence="1">
    <location>
        <begin position="1"/>
        <end position="17"/>
    </location>
</feature>
<proteinExistence type="predicted"/>
<accession>A0A8B2NIZ6</accession>
<keyword evidence="3" id="KW-0255">Endonuclease</keyword>
<evidence type="ECO:0000256" key="1">
    <source>
        <dbReference type="SAM" id="SignalP"/>
    </source>
</evidence>
<dbReference type="InterPro" id="IPR036691">
    <property type="entry name" value="Endo/exonu/phosph_ase_sf"/>
</dbReference>
<dbReference type="Proteomes" id="UP000249590">
    <property type="component" value="Unassembled WGS sequence"/>
</dbReference>
<dbReference type="InterPro" id="IPR005135">
    <property type="entry name" value="Endo/exonuclease/phosphatase"/>
</dbReference>
<dbReference type="EMBL" id="QHHQ01000010">
    <property type="protein sequence ID" value="RAH97082.1"/>
    <property type="molecule type" value="Genomic_DNA"/>
</dbReference>
<dbReference type="Pfam" id="PF03372">
    <property type="entry name" value="Exo_endo_phos"/>
    <property type="match status" value="1"/>
</dbReference>
<dbReference type="Gene3D" id="3.60.10.10">
    <property type="entry name" value="Endonuclease/exonuclease/phosphatase"/>
    <property type="match status" value="1"/>
</dbReference>
<reference evidence="3 4" key="1">
    <citation type="submission" date="2018-05" db="EMBL/GenBank/DDBJ databases">
        <title>Acuticoccus sediminis sp. nov., isolated from deep-sea sediment of Indian Ocean.</title>
        <authorList>
            <person name="Liu X."/>
            <person name="Lai Q."/>
            <person name="Du Y."/>
            <person name="Sun F."/>
            <person name="Zhang X."/>
            <person name="Wang S."/>
            <person name="Shao Z."/>
        </authorList>
    </citation>
    <scope>NUCLEOTIDE SEQUENCE [LARGE SCALE GENOMIC DNA]</scope>
    <source>
        <strain evidence="3 4">PTG4-2</strain>
    </source>
</reference>
<dbReference type="SUPFAM" id="SSF56219">
    <property type="entry name" value="DNase I-like"/>
    <property type="match status" value="1"/>
</dbReference>
<name>A0A8B2NIZ6_9HYPH</name>
<keyword evidence="3" id="KW-0378">Hydrolase</keyword>
<keyword evidence="1" id="KW-0732">Signal</keyword>
<dbReference type="AlphaFoldDB" id="A0A8B2NIZ6"/>
<protein>
    <submittedName>
        <fullName evidence="3">Endonuclease</fullName>
    </submittedName>
</protein>
<gene>
    <name evidence="3" type="ORF">DLJ53_30930</name>
</gene>
<dbReference type="RefSeq" id="WP_111352211.1">
    <property type="nucleotide sequence ID" value="NZ_QHHQ01000010.1"/>
</dbReference>
<feature type="domain" description="Endonuclease/exonuclease/phosphatase" evidence="2">
    <location>
        <begin position="52"/>
        <end position="356"/>
    </location>
</feature>
<keyword evidence="4" id="KW-1185">Reference proteome</keyword>
<organism evidence="3 4">
    <name type="scientific">Acuticoccus sediminis</name>
    <dbReference type="NCBI Taxonomy" id="2184697"/>
    <lineage>
        <taxon>Bacteria</taxon>
        <taxon>Pseudomonadati</taxon>
        <taxon>Pseudomonadota</taxon>
        <taxon>Alphaproteobacteria</taxon>
        <taxon>Hyphomicrobiales</taxon>
        <taxon>Amorphaceae</taxon>
        <taxon>Acuticoccus</taxon>
    </lineage>
</organism>
<feature type="chain" id="PRO_5032876110" evidence="1">
    <location>
        <begin position="18"/>
        <end position="366"/>
    </location>
</feature>
<dbReference type="OrthoDB" id="292013at2"/>
<dbReference type="GO" id="GO:0004519">
    <property type="term" value="F:endonuclease activity"/>
    <property type="evidence" value="ECO:0007669"/>
    <property type="project" value="UniProtKB-KW"/>
</dbReference>
<keyword evidence="3" id="KW-0540">Nuclease</keyword>
<evidence type="ECO:0000313" key="3">
    <source>
        <dbReference type="EMBL" id="RAH97082.1"/>
    </source>
</evidence>
<sequence length="366" mass="38528">MWRFLLALWVTAVPAAAQPAGLPAPKADGAVRFATFNAALTDDEPGGLVARLEAGDGQARLVAEVVQRVRPDVLLLQELDRDAGERSLALFRALLEVGEGGAEPIRYPYAVFPPSNTGVPSGVDLDGDGRAGGPNDALGFGHHPGQYAFALLSVHPVGEVRTFARLLWRDVPESLIPADYYSTAAMAVQPLSSKTHLAAPIAVGGATITVLAAHPTPPVFDDARDWNGRRNADEIRLLAAILDGADWAVDDAGVAGPAGGTVDVGAGGGHAVVMGDLNADPRRGDSRPGAMSPLLRHPRLKDVVPRGSEGDRTADFGGGMRVDYVLPTRSLEVIGAGVFWPRPHDPLARLNAASDHRLVWVDVRLP</sequence>
<comment type="caution">
    <text evidence="3">The sequence shown here is derived from an EMBL/GenBank/DDBJ whole genome shotgun (WGS) entry which is preliminary data.</text>
</comment>